<reference evidence="2 3" key="1">
    <citation type="submission" date="2023-11" db="EMBL/GenBank/DDBJ databases">
        <authorList>
            <person name="Xu M."/>
            <person name="Jiang T."/>
        </authorList>
    </citation>
    <scope>NUCLEOTIDE SEQUENCE [LARGE SCALE GENOMIC DNA]</scope>
    <source>
        <strain evidence="2 3">SD</strain>
    </source>
</reference>
<dbReference type="InterPro" id="IPR053853">
    <property type="entry name" value="FitA-like_RHH"/>
</dbReference>
<comment type="caution">
    <text evidence="2">The sequence shown here is derived from an EMBL/GenBank/DDBJ whole genome shotgun (WGS) entry which is preliminary data.</text>
</comment>
<proteinExistence type="predicted"/>
<dbReference type="RefSeq" id="WP_319955848.1">
    <property type="nucleotide sequence ID" value="NZ_JAXAVX010000018.1"/>
</dbReference>
<dbReference type="EMBL" id="JAXAVX010000018">
    <property type="protein sequence ID" value="MDX8153698.1"/>
    <property type="molecule type" value="Genomic_DNA"/>
</dbReference>
<dbReference type="InterPro" id="IPR010985">
    <property type="entry name" value="Ribbon_hlx_hlx"/>
</dbReference>
<evidence type="ECO:0000259" key="1">
    <source>
        <dbReference type="Pfam" id="PF22513"/>
    </source>
</evidence>
<protein>
    <recommendedName>
        <fullName evidence="1">Antitoxin FitA-like ribbon-helix-helix domain-containing protein</fullName>
    </recommendedName>
</protein>
<sequence length="77" mass="8453">MGAVTIRDVPDPVRAELGARAARAGQSLQEYLRAMLIETAGRPPVDDVLARARLRVETTGTRLDPASIVADRDRDRR</sequence>
<evidence type="ECO:0000313" key="2">
    <source>
        <dbReference type="EMBL" id="MDX8153698.1"/>
    </source>
</evidence>
<accession>A0ABU4VPD1</accession>
<organism evidence="2 3">
    <name type="scientific">Patulibacter brassicae</name>
    <dbReference type="NCBI Taxonomy" id="1705717"/>
    <lineage>
        <taxon>Bacteria</taxon>
        <taxon>Bacillati</taxon>
        <taxon>Actinomycetota</taxon>
        <taxon>Thermoleophilia</taxon>
        <taxon>Solirubrobacterales</taxon>
        <taxon>Patulibacteraceae</taxon>
        <taxon>Patulibacter</taxon>
    </lineage>
</organism>
<name>A0ABU4VPD1_9ACTN</name>
<gene>
    <name evidence="2" type="ORF">SK069_19030</name>
</gene>
<dbReference type="Pfam" id="PF22513">
    <property type="entry name" value="FitA-like_RHH"/>
    <property type="match status" value="1"/>
</dbReference>
<dbReference type="SUPFAM" id="SSF47598">
    <property type="entry name" value="Ribbon-helix-helix"/>
    <property type="match status" value="1"/>
</dbReference>
<feature type="domain" description="Antitoxin FitA-like ribbon-helix-helix" evidence="1">
    <location>
        <begin position="3"/>
        <end position="39"/>
    </location>
</feature>
<keyword evidence="3" id="KW-1185">Reference proteome</keyword>
<dbReference type="Proteomes" id="UP001277761">
    <property type="component" value="Unassembled WGS sequence"/>
</dbReference>
<evidence type="ECO:0000313" key="3">
    <source>
        <dbReference type="Proteomes" id="UP001277761"/>
    </source>
</evidence>